<keyword evidence="1 7" id="KW-0489">Methyltransferase</keyword>
<dbReference type="RefSeq" id="WP_155357548.1">
    <property type="nucleotide sequence ID" value="NZ_BAAAHL010000012.1"/>
</dbReference>
<dbReference type="PIRSF" id="PIRSF005739">
    <property type="entry name" value="O-mtase"/>
    <property type="match status" value="1"/>
</dbReference>
<organism evidence="7 8">
    <name type="scientific">Acrocarpospora macrocephala</name>
    <dbReference type="NCBI Taxonomy" id="150177"/>
    <lineage>
        <taxon>Bacteria</taxon>
        <taxon>Bacillati</taxon>
        <taxon>Actinomycetota</taxon>
        <taxon>Actinomycetes</taxon>
        <taxon>Streptosporangiales</taxon>
        <taxon>Streptosporangiaceae</taxon>
        <taxon>Acrocarpospora</taxon>
    </lineage>
</organism>
<dbReference type="InterPro" id="IPR036388">
    <property type="entry name" value="WH-like_DNA-bd_sf"/>
</dbReference>
<dbReference type="InterPro" id="IPR016461">
    <property type="entry name" value="COMT-like"/>
</dbReference>
<dbReference type="GO" id="GO:0008171">
    <property type="term" value="F:O-methyltransferase activity"/>
    <property type="evidence" value="ECO:0007669"/>
    <property type="project" value="InterPro"/>
</dbReference>
<dbReference type="CDD" id="cd02440">
    <property type="entry name" value="AdoMet_MTases"/>
    <property type="match status" value="1"/>
</dbReference>
<dbReference type="PANTHER" id="PTHR43712:SF2">
    <property type="entry name" value="O-METHYLTRANSFERASE CICE"/>
    <property type="match status" value="1"/>
</dbReference>
<evidence type="ECO:0000256" key="3">
    <source>
        <dbReference type="ARBA" id="ARBA00022691"/>
    </source>
</evidence>
<proteinExistence type="predicted"/>
<dbReference type="InterPro" id="IPR036390">
    <property type="entry name" value="WH_DNA-bd_sf"/>
</dbReference>
<feature type="domain" description="O-methyltransferase C-terminal" evidence="5">
    <location>
        <begin position="103"/>
        <end position="313"/>
    </location>
</feature>
<dbReference type="Proteomes" id="UP000331127">
    <property type="component" value="Unassembled WGS sequence"/>
</dbReference>
<dbReference type="EMBL" id="BLAE01000035">
    <property type="protein sequence ID" value="GES12223.1"/>
    <property type="molecule type" value="Genomic_DNA"/>
</dbReference>
<evidence type="ECO:0000313" key="8">
    <source>
        <dbReference type="Proteomes" id="UP000331127"/>
    </source>
</evidence>
<dbReference type="InterPro" id="IPR029063">
    <property type="entry name" value="SAM-dependent_MTases_sf"/>
</dbReference>
<sequence length="331" mass="36192">MRTAFAFWQSKTLLSAVELGVFTQLAAAPLTARELADRLGLRSRAVYDFLDALVAAGLLHRHGDGTTARYANTEATATFLDRGSPRYLGAALELANERLYPFWGGLTEALQTGQAQSEVRHGRAPFFDKLYADPDRAELFLRGMAGVSSANFTALAEVFDFGPYRTVCDVGGAAGHLSITLATRHPHLRCTTFDLPVVEPVARRTVESSAVADRITIASGDFFTGPLPQADVITMCMILHDWDLDRKIHLIRSAYAALPPGGAFVVMENMIDDNRRLNLSALLSSLNMLIEFGDGFEFTMTDFRQWCASAGFSKYETFPLTGTSSAAIAYK</sequence>
<dbReference type="Gene3D" id="1.10.10.10">
    <property type="entry name" value="Winged helix-like DNA-binding domain superfamily/Winged helix DNA-binding domain"/>
    <property type="match status" value="1"/>
</dbReference>
<feature type="active site" description="Proton acceptor" evidence="4">
    <location>
        <position position="240"/>
    </location>
</feature>
<dbReference type="GO" id="GO:0032259">
    <property type="term" value="P:methylation"/>
    <property type="evidence" value="ECO:0007669"/>
    <property type="project" value="UniProtKB-KW"/>
</dbReference>
<protein>
    <submittedName>
        <fullName evidence="7">Methyltransferase/methylase</fullName>
    </submittedName>
</protein>
<evidence type="ECO:0000256" key="4">
    <source>
        <dbReference type="PIRSR" id="PIRSR005739-1"/>
    </source>
</evidence>
<dbReference type="Pfam" id="PF08100">
    <property type="entry name" value="Dimerisation"/>
    <property type="match status" value="1"/>
</dbReference>
<dbReference type="GO" id="GO:0046983">
    <property type="term" value="F:protein dimerization activity"/>
    <property type="evidence" value="ECO:0007669"/>
    <property type="project" value="InterPro"/>
</dbReference>
<dbReference type="SUPFAM" id="SSF46785">
    <property type="entry name" value="Winged helix' DNA-binding domain"/>
    <property type="match status" value="1"/>
</dbReference>
<dbReference type="PROSITE" id="PS51683">
    <property type="entry name" value="SAM_OMT_II"/>
    <property type="match status" value="1"/>
</dbReference>
<dbReference type="InterPro" id="IPR011991">
    <property type="entry name" value="ArsR-like_HTH"/>
</dbReference>
<name>A0A5M3X0I2_9ACTN</name>
<reference evidence="7 8" key="1">
    <citation type="submission" date="2019-10" db="EMBL/GenBank/DDBJ databases">
        <title>Whole genome shotgun sequence of Acrocarpospora macrocephala NBRC 16266.</title>
        <authorList>
            <person name="Ichikawa N."/>
            <person name="Kimura A."/>
            <person name="Kitahashi Y."/>
            <person name="Komaki H."/>
            <person name="Oguchi A."/>
        </authorList>
    </citation>
    <scope>NUCLEOTIDE SEQUENCE [LARGE SCALE GENOMIC DNA]</scope>
    <source>
        <strain evidence="7 8">NBRC 16266</strain>
    </source>
</reference>
<dbReference type="FunFam" id="1.10.10.10:FF:000358">
    <property type="entry name" value="Acetylserotonin O-methyltransferase"/>
    <property type="match status" value="1"/>
</dbReference>
<dbReference type="OrthoDB" id="582216at2"/>
<keyword evidence="3" id="KW-0949">S-adenosyl-L-methionine</keyword>
<gene>
    <name evidence="7" type="ORF">Amac_058200</name>
</gene>
<dbReference type="Gene3D" id="3.40.50.150">
    <property type="entry name" value="Vaccinia Virus protein VP39"/>
    <property type="match status" value="1"/>
</dbReference>
<keyword evidence="8" id="KW-1185">Reference proteome</keyword>
<dbReference type="InterPro" id="IPR012967">
    <property type="entry name" value="COMT_dimerisation"/>
</dbReference>
<keyword evidence="2 7" id="KW-0808">Transferase</keyword>
<accession>A0A5M3X0I2</accession>
<evidence type="ECO:0000256" key="1">
    <source>
        <dbReference type="ARBA" id="ARBA00022603"/>
    </source>
</evidence>
<evidence type="ECO:0000313" key="7">
    <source>
        <dbReference type="EMBL" id="GES12223.1"/>
    </source>
</evidence>
<evidence type="ECO:0000259" key="5">
    <source>
        <dbReference type="Pfam" id="PF00891"/>
    </source>
</evidence>
<feature type="domain" description="O-methyltransferase dimerisation" evidence="6">
    <location>
        <begin position="1"/>
        <end position="81"/>
    </location>
</feature>
<dbReference type="PANTHER" id="PTHR43712">
    <property type="entry name" value="PUTATIVE (AFU_ORTHOLOGUE AFUA_4G14580)-RELATED"/>
    <property type="match status" value="1"/>
</dbReference>
<dbReference type="Pfam" id="PF00891">
    <property type="entry name" value="Methyltransf_2"/>
    <property type="match status" value="1"/>
</dbReference>
<evidence type="ECO:0000256" key="2">
    <source>
        <dbReference type="ARBA" id="ARBA00022679"/>
    </source>
</evidence>
<dbReference type="CDD" id="cd00090">
    <property type="entry name" value="HTH_ARSR"/>
    <property type="match status" value="1"/>
</dbReference>
<dbReference type="InterPro" id="IPR001077">
    <property type="entry name" value="COMT_C"/>
</dbReference>
<evidence type="ECO:0000259" key="6">
    <source>
        <dbReference type="Pfam" id="PF08100"/>
    </source>
</evidence>
<comment type="caution">
    <text evidence="7">The sequence shown here is derived from an EMBL/GenBank/DDBJ whole genome shotgun (WGS) entry which is preliminary data.</text>
</comment>
<dbReference type="AlphaFoldDB" id="A0A5M3X0I2"/>
<dbReference type="SUPFAM" id="SSF53335">
    <property type="entry name" value="S-adenosyl-L-methionine-dependent methyltransferases"/>
    <property type="match status" value="1"/>
</dbReference>